<evidence type="ECO:0000313" key="2">
    <source>
        <dbReference type="Proteomes" id="UP000724584"/>
    </source>
</evidence>
<accession>A0ACB7P495</accession>
<dbReference type="Proteomes" id="UP000724584">
    <property type="component" value="Unassembled WGS sequence"/>
</dbReference>
<comment type="caution">
    <text evidence="1">The sequence shown here is derived from an EMBL/GenBank/DDBJ whole genome shotgun (WGS) entry which is preliminary data.</text>
</comment>
<keyword evidence="2" id="KW-1185">Reference proteome</keyword>
<dbReference type="EMBL" id="JAGIZQ010000005">
    <property type="protein sequence ID" value="KAH6627422.1"/>
    <property type="molecule type" value="Genomic_DNA"/>
</dbReference>
<organism evidence="1 2">
    <name type="scientific">Chaetomium tenue</name>
    <dbReference type="NCBI Taxonomy" id="1854479"/>
    <lineage>
        <taxon>Eukaryota</taxon>
        <taxon>Fungi</taxon>
        <taxon>Dikarya</taxon>
        <taxon>Ascomycota</taxon>
        <taxon>Pezizomycotina</taxon>
        <taxon>Sordariomycetes</taxon>
        <taxon>Sordariomycetidae</taxon>
        <taxon>Sordariales</taxon>
        <taxon>Chaetomiaceae</taxon>
        <taxon>Chaetomium</taxon>
    </lineage>
</organism>
<proteinExistence type="predicted"/>
<protein>
    <submittedName>
        <fullName evidence="1">Uncharacterized protein</fullName>
    </submittedName>
</protein>
<evidence type="ECO:0000313" key="1">
    <source>
        <dbReference type="EMBL" id="KAH6627422.1"/>
    </source>
</evidence>
<gene>
    <name evidence="1" type="ORF">F5144DRAFT_493622</name>
</gene>
<sequence length="107" mass="11151">MEGVDRRCHPATQAGAEETGNSQLRENRENQGSATVASCSPGGCQQAKKPPTANHAQTVWPRGAKNIRTALGGIISGANISSAANQACVRASGTESQTDEDAFGWIR</sequence>
<name>A0ACB7P495_9PEZI</name>
<reference evidence="1 2" key="1">
    <citation type="journal article" date="2021" name="Nat. Commun.">
        <title>Genetic determinants of endophytism in the Arabidopsis root mycobiome.</title>
        <authorList>
            <person name="Mesny F."/>
            <person name="Miyauchi S."/>
            <person name="Thiergart T."/>
            <person name="Pickel B."/>
            <person name="Atanasova L."/>
            <person name="Karlsson M."/>
            <person name="Huettel B."/>
            <person name="Barry K.W."/>
            <person name="Haridas S."/>
            <person name="Chen C."/>
            <person name="Bauer D."/>
            <person name="Andreopoulos W."/>
            <person name="Pangilinan J."/>
            <person name="LaButti K."/>
            <person name="Riley R."/>
            <person name="Lipzen A."/>
            <person name="Clum A."/>
            <person name="Drula E."/>
            <person name="Henrissat B."/>
            <person name="Kohler A."/>
            <person name="Grigoriev I.V."/>
            <person name="Martin F.M."/>
            <person name="Hacquard S."/>
        </authorList>
    </citation>
    <scope>NUCLEOTIDE SEQUENCE [LARGE SCALE GENOMIC DNA]</scope>
    <source>
        <strain evidence="1 2">MPI-SDFR-AT-0079</strain>
    </source>
</reference>